<organism evidence="2 3">
    <name type="scientific">Dictyobacter alpinus</name>
    <dbReference type="NCBI Taxonomy" id="2014873"/>
    <lineage>
        <taxon>Bacteria</taxon>
        <taxon>Bacillati</taxon>
        <taxon>Chloroflexota</taxon>
        <taxon>Ktedonobacteria</taxon>
        <taxon>Ktedonobacterales</taxon>
        <taxon>Dictyobacteraceae</taxon>
        <taxon>Dictyobacter</taxon>
    </lineage>
</organism>
<feature type="compositionally biased region" description="Basic and acidic residues" evidence="1">
    <location>
        <begin position="852"/>
        <end position="863"/>
    </location>
</feature>
<gene>
    <name evidence="2" type="ORF">KDA_19970</name>
</gene>
<evidence type="ECO:0008006" key="4">
    <source>
        <dbReference type="Google" id="ProtNLM"/>
    </source>
</evidence>
<feature type="region of interest" description="Disordered" evidence="1">
    <location>
        <begin position="844"/>
        <end position="863"/>
    </location>
</feature>
<keyword evidence="3" id="KW-1185">Reference proteome</keyword>
<dbReference type="Gene3D" id="3.60.21.70">
    <property type="entry name" value="PhoD-like phosphatase"/>
    <property type="match status" value="1"/>
</dbReference>
<proteinExistence type="predicted"/>
<dbReference type="PANTHER" id="PTHR37031:SF2">
    <property type="entry name" value="PHOD-LIKE PHOSPHATASE METALLOPHOSPHATASE DOMAIN-CONTAINING PROTEIN"/>
    <property type="match status" value="1"/>
</dbReference>
<dbReference type="EMBL" id="BIFT01000001">
    <property type="protein sequence ID" value="GCE26513.1"/>
    <property type="molecule type" value="Genomic_DNA"/>
</dbReference>
<evidence type="ECO:0000256" key="1">
    <source>
        <dbReference type="SAM" id="MobiDB-lite"/>
    </source>
</evidence>
<dbReference type="AlphaFoldDB" id="A0A402B590"/>
<dbReference type="SUPFAM" id="SSF56300">
    <property type="entry name" value="Metallo-dependent phosphatases"/>
    <property type="match status" value="1"/>
</dbReference>
<protein>
    <recommendedName>
        <fullName evidence="4">PhoD-like phosphatase metallophosphatase domain-containing protein</fullName>
    </recommendedName>
</protein>
<feature type="compositionally biased region" description="Polar residues" evidence="1">
    <location>
        <begin position="106"/>
        <end position="118"/>
    </location>
</feature>
<reference evidence="3" key="1">
    <citation type="submission" date="2018-12" db="EMBL/GenBank/DDBJ databases">
        <title>Tengunoibacter tsumagoiensis gen. nov., sp. nov., Dictyobacter kobayashii sp. nov., D. alpinus sp. nov., and D. joshuensis sp. nov. and description of Dictyobacteraceae fam. nov. within the order Ktedonobacterales isolated from Tengu-no-mugimeshi.</title>
        <authorList>
            <person name="Wang C.M."/>
            <person name="Zheng Y."/>
            <person name="Sakai Y."/>
            <person name="Toyoda A."/>
            <person name="Minakuchi Y."/>
            <person name="Abe K."/>
            <person name="Yokota A."/>
            <person name="Yabe S."/>
        </authorList>
    </citation>
    <scope>NUCLEOTIDE SEQUENCE [LARGE SCALE GENOMIC DNA]</scope>
    <source>
        <strain evidence="3">Uno16</strain>
    </source>
</reference>
<evidence type="ECO:0000313" key="3">
    <source>
        <dbReference type="Proteomes" id="UP000287171"/>
    </source>
</evidence>
<dbReference type="PANTHER" id="PTHR37031">
    <property type="entry name" value="METALLOPHOSPHATASE BINDING DOMAIN PROTEIN"/>
    <property type="match status" value="1"/>
</dbReference>
<dbReference type="InterPro" id="IPR038607">
    <property type="entry name" value="PhoD-like_sf"/>
</dbReference>
<feature type="region of interest" description="Disordered" evidence="1">
    <location>
        <begin position="106"/>
        <end position="125"/>
    </location>
</feature>
<evidence type="ECO:0000313" key="2">
    <source>
        <dbReference type="EMBL" id="GCE26513.1"/>
    </source>
</evidence>
<dbReference type="Proteomes" id="UP000287171">
    <property type="component" value="Unassembled WGS sequence"/>
</dbReference>
<dbReference type="OrthoDB" id="9795624at2"/>
<sequence>MSWTPLAERIEQLPLILSGPIVRRVEPHSVTVWLALKESRHVTLSVYSSNEANNLHEECSGSQRTVRLGDNLHIIAITASVDDEKEPLQWGQRYYYNLTFSKNQAHQHTEQAESSEQLATPGVLSTDPNEAEPIKCITYPGHPLPSFVLPAQHIHQLRVIHGSCRKTHGIGKETLSGVDTIIARAEENGGQDRPQQLYMTGDQIYADDVATPLLHALIDAGETLLAGNQTEILPHLHLPANKLLPGTRKNVILNQAGFTTTKPDNHLISLSEYIAMYLFSWSDTLWPKELLSVKDFWAWLYPGVHAESVTQAKEQAHYQEEIERLNSFRNTLPQVRRALANIATYMICDDHDITDDWFLDGAWCNKVLKRPLGRRIIRNGLIAYALFQAWGNTPKQFSEPHGKALLLALDNWDGDEKTRPAATITRAVGLPEFFSGKGSLQRSSEALRWHYSYEGPNYQIIVMDTRTQRHYQHPRDFPGLLSPEAMKTQIDDIECEDAEVTLIISAAPVIGVDFVETVQFWSRWRVKDNYRFDREAWALEWSTFQRFLRTLSDLKRVIFLSGDVHYAFGSSLEYWDTRTKQSAKFINFTSSPYCNEGSGAQISVLAIGYPRLRNFLEGGKQPKLDFFAWDVHGHDSHTLDYLLTTIRKRLFRFWWAIPRLIAAHRSPNEIIMPAWGWFTGAFDKFPPSRSYRIRYLTNSLNQSVDKEHKPHTHLARFSVRPLRSVLKSINILQILTRRLEGTLRKQTRDISIDSAIGKKSTRENLLEEAIERTEKIEQKLDAPRTGIVNTVMNYDHWLSRWKAGNLIVGYNNFGEINFCWDHEKKEVTQRLWWYDADHPDQLQSTDYTDTLELPRAEDEPPLP</sequence>
<comment type="caution">
    <text evidence="2">The sequence shown here is derived from an EMBL/GenBank/DDBJ whole genome shotgun (WGS) entry which is preliminary data.</text>
</comment>
<accession>A0A402B590</accession>
<name>A0A402B590_9CHLR</name>
<dbReference type="InterPro" id="IPR029052">
    <property type="entry name" value="Metallo-depent_PP-like"/>
</dbReference>
<dbReference type="RefSeq" id="WP_126626958.1">
    <property type="nucleotide sequence ID" value="NZ_BIFT01000001.1"/>
</dbReference>